<dbReference type="EMBL" id="JBBMFJ010000009">
    <property type="protein sequence ID" value="MEQ2562744.1"/>
    <property type="molecule type" value="Genomic_DNA"/>
</dbReference>
<accession>A0ABV1HKA2</accession>
<keyword evidence="8" id="KW-1185">Reference proteome</keyword>
<dbReference type="Gene3D" id="3.40.190.10">
    <property type="entry name" value="Periplasmic binding protein-like II"/>
    <property type="match status" value="2"/>
</dbReference>
<comment type="similarity">
    <text evidence="1">Belongs to the bacterial solute-binding protein 3 family.</text>
</comment>
<proteinExistence type="inferred from homology"/>
<keyword evidence="2" id="KW-0813">Transport</keyword>
<evidence type="ECO:0000313" key="7">
    <source>
        <dbReference type="EMBL" id="MEQ2562744.1"/>
    </source>
</evidence>
<dbReference type="RefSeq" id="WP_349228988.1">
    <property type="nucleotide sequence ID" value="NZ_JBBMFJ010000009.1"/>
</dbReference>
<dbReference type="PANTHER" id="PTHR30085:SF6">
    <property type="entry name" value="ABC TRANSPORTER GLUTAMINE-BINDING PROTEIN GLNH"/>
    <property type="match status" value="1"/>
</dbReference>
<dbReference type="SMART" id="SM00062">
    <property type="entry name" value="PBPb"/>
    <property type="match status" value="1"/>
</dbReference>
<dbReference type="PANTHER" id="PTHR30085">
    <property type="entry name" value="AMINO ACID ABC TRANSPORTER PERMEASE"/>
    <property type="match status" value="1"/>
</dbReference>
<dbReference type="Pfam" id="PF00497">
    <property type="entry name" value="SBP_bac_3"/>
    <property type="match status" value="1"/>
</dbReference>
<comment type="caution">
    <text evidence="7">The sequence shown here is derived from an EMBL/GenBank/DDBJ whole genome shotgun (WGS) entry which is preliminary data.</text>
</comment>
<evidence type="ECO:0000259" key="6">
    <source>
        <dbReference type="SMART" id="SM00062"/>
    </source>
</evidence>
<evidence type="ECO:0000313" key="8">
    <source>
        <dbReference type="Proteomes" id="UP001437460"/>
    </source>
</evidence>
<evidence type="ECO:0000256" key="5">
    <source>
        <dbReference type="SAM" id="SignalP"/>
    </source>
</evidence>
<protein>
    <submittedName>
        <fullName evidence="7">Transporter substrate-binding domain-containing protein</fullName>
    </submittedName>
</protein>
<reference evidence="7 8" key="1">
    <citation type="submission" date="2024-03" db="EMBL/GenBank/DDBJ databases">
        <title>Human intestinal bacterial collection.</title>
        <authorList>
            <person name="Pauvert C."/>
            <person name="Hitch T.C.A."/>
            <person name="Clavel T."/>
        </authorList>
    </citation>
    <scope>NUCLEOTIDE SEQUENCE [LARGE SCALE GENOMIC DNA]</scope>
    <source>
        <strain evidence="7 8">CLA-AP-H27</strain>
    </source>
</reference>
<organism evidence="7 8">
    <name type="scientific">Ventrimonas faecis</name>
    <dbReference type="NCBI Taxonomy" id="3133170"/>
    <lineage>
        <taxon>Bacteria</taxon>
        <taxon>Bacillati</taxon>
        <taxon>Bacillota</taxon>
        <taxon>Clostridia</taxon>
        <taxon>Lachnospirales</taxon>
        <taxon>Lachnospiraceae</taxon>
        <taxon>Ventrimonas</taxon>
    </lineage>
</organism>
<feature type="domain" description="Solute-binding protein family 3/N-terminal" evidence="6">
    <location>
        <begin position="73"/>
        <end position="304"/>
    </location>
</feature>
<evidence type="ECO:0000256" key="3">
    <source>
        <dbReference type="ARBA" id="ARBA00022729"/>
    </source>
</evidence>
<evidence type="ECO:0000256" key="2">
    <source>
        <dbReference type="ARBA" id="ARBA00022448"/>
    </source>
</evidence>
<evidence type="ECO:0000256" key="1">
    <source>
        <dbReference type="ARBA" id="ARBA00010333"/>
    </source>
</evidence>
<feature type="region of interest" description="Disordered" evidence="4">
    <location>
        <begin position="33"/>
        <end position="56"/>
    </location>
</feature>
<dbReference type="PROSITE" id="PS51257">
    <property type="entry name" value="PROKAR_LIPOPROTEIN"/>
    <property type="match status" value="1"/>
</dbReference>
<name>A0ABV1HKA2_9FIRM</name>
<feature type="chain" id="PRO_5047536540" evidence="5">
    <location>
        <begin position="30"/>
        <end position="305"/>
    </location>
</feature>
<keyword evidence="3 5" id="KW-0732">Signal</keyword>
<sequence>MKKSMKKVTAMTMAAMMAALLGGCGSSSSETTAAATTAKAEETTAAASEAGSTEAAASGDVSADVQKIVDRGVLKVGCKSDVPNFSLQNTATGEYEGFEDDLAYNIAGEIFGCTPEEAKDKKLVEFQGVTAKTRGPLLENGEIDLVIATFTITDERKETYNFSTPYYTDAVGLLVNNDSGIESIEDLDGKIIGVAQSSTTKDGFKAYVEEKALNVNPEFQEFDGYPALAQALATKQIDCFSVDRAILSGYVNDSNHILDDRFSEQEYGVASAKENTGLAELVDKKVTSMLSDGSMKALQDQWNLQ</sequence>
<dbReference type="InterPro" id="IPR001638">
    <property type="entry name" value="Solute-binding_3/MltF_N"/>
</dbReference>
<feature type="signal peptide" evidence="5">
    <location>
        <begin position="1"/>
        <end position="29"/>
    </location>
</feature>
<dbReference type="SUPFAM" id="SSF53850">
    <property type="entry name" value="Periplasmic binding protein-like II"/>
    <property type="match status" value="1"/>
</dbReference>
<dbReference type="InterPro" id="IPR051455">
    <property type="entry name" value="Bact_solute-bind_prot3"/>
</dbReference>
<gene>
    <name evidence="7" type="ORF">WMO41_06165</name>
</gene>
<evidence type="ECO:0000256" key="4">
    <source>
        <dbReference type="SAM" id="MobiDB-lite"/>
    </source>
</evidence>
<dbReference type="Proteomes" id="UP001437460">
    <property type="component" value="Unassembled WGS sequence"/>
</dbReference>